<dbReference type="PANTHER" id="PTHR43046:SF2">
    <property type="entry name" value="8-OXO-DGTP DIPHOSPHATASE-RELATED"/>
    <property type="match status" value="1"/>
</dbReference>
<evidence type="ECO:0000256" key="2">
    <source>
        <dbReference type="ARBA" id="ARBA00022801"/>
    </source>
</evidence>
<keyword evidence="2 3" id="KW-0378">Hydrolase</keyword>
<evidence type="ECO:0000256" key="3">
    <source>
        <dbReference type="RuleBase" id="RU003476"/>
    </source>
</evidence>
<dbReference type="PANTHER" id="PTHR43046">
    <property type="entry name" value="GDP-MANNOSE MANNOSYL HYDROLASE"/>
    <property type="match status" value="1"/>
</dbReference>
<dbReference type="PROSITE" id="PS51462">
    <property type="entry name" value="NUDIX"/>
    <property type="match status" value="1"/>
</dbReference>
<sequence length="154" mass="17558">MSYVKHMRSMIGHQLLLLAGANIIVLDGSKRVLLQHRTDGSWGLPGGLLEPGESLEQTALREVKEETNIDIHELTHLAVFSGPEYTFTLANNDKINVITSLYFTNKWSGEIINNIEEGLSLDFFDIKKLPKNMDAEYVNYIHYYQKKMQCLSQV</sequence>
<keyword evidence="6" id="KW-1185">Reference proteome</keyword>
<accession>A0ABX9AQJ6</accession>
<dbReference type="PROSITE" id="PS00893">
    <property type="entry name" value="NUDIX_BOX"/>
    <property type="match status" value="1"/>
</dbReference>
<evidence type="ECO:0000313" key="5">
    <source>
        <dbReference type="EMBL" id="QZN97432.1"/>
    </source>
</evidence>
<organism evidence="5 6">
    <name type="scientific">Symbiopectobacterium purcellii</name>
    <dbReference type="NCBI Taxonomy" id="2871826"/>
    <lineage>
        <taxon>Bacteria</taxon>
        <taxon>Pseudomonadati</taxon>
        <taxon>Pseudomonadota</taxon>
        <taxon>Gammaproteobacteria</taxon>
        <taxon>Enterobacterales</taxon>
        <taxon>Enterobacteriaceae</taxon>
    </lineage>
</organism>
<evidence type="ECO:0000256" key="1">
    <source>
        <dbReference type="ARBA" id="ARBA00001946"/>
    </source>
</evidence>
<dbReference type="Pfam" id="PF00293">
    <property type="entry name" value="NUDIX"/>
    <property type="match status" value="1"/>
</dbReference>
<dbReference type="CDD" id="cd04677">
    <property type="entry name" value="NUDIX_Hydrolase"/>
    <property type="match status" value="1"/>
</dbReference>
<protein>
    <submittedName>
        <fullName evidence="5">NUDIX domain-containing protein</fullName>
    </submittedName>
</protein>
<proteinExistence type="inferred from homology"/>
<dbReference type="PRINTS" id="PR00502">
    <property type="entry name" value="NUDIXFAMILY"/>
</dbReference>
<dbReference type="InterPro" id="IPR015797">
    <property type="entry name" value="NUDIX_hydrolase-like_dom_sf"/>
</dbReference>
<dbReference type="InterPro" id="IPR000086">
    <property type="entry name" value="NUDIX_hydrolase_dom"/>
</dbReference>
<feature type="domain" description="Nudix hydrolase" evidence="4">
    <location>
        <begin position="16"/>
        <end position="150"/>
    </location>
</feature>
<evidence type="ECO:0000313" key="6">
    <source>
        <dbReference type="Proteomes" id="UP000825886"/>
    </source>
</evidence>
<dbReference type="EMBL" id="CP081864">
    <property type="protein sequence ID" value="QZN97432.1"/>
    <property type="molecule type" value="Genomic_DNA"/>
</dbReference>
<dbReference type="Proteomes" id="UP000825886">
    <property type="component" value="Chromosome"/>
</dbReference>
<evidence type="ECO:0000259" key="4">
    <source>
        <dbReference type="PROSITE" id="PS51462"/>
    </source>
</evidence>
<comment type="cofactor">
    <cofactor evidence="1">
        <name>Mg(2+)</name>
        <dbReference type="ChEBI" id="CHEBI:18420"/>
    </cofactor>
</comment>
<name>A0ABX9AQJ6_9ENTR</name>
<comment type="similarity">
    <text evidence="3">Belongs to the Nudix hydrolase family.</text>
</comment>
<dbReference type="InterPro" id="IPR020476">
    <property type="entry name" value="Nudix_hydrolase"/>
</dbReference>
<dbReference type="SUPFAM" id="SSF55811">
    <property type="entry name" value="Nudix"/>
    <property type="match status" value="1"/>
</dbReference>
<dbReference type="InterPro" id="IPR020084">
    <property type="entry name" value="NUDIX_hydrolase_CS"/>
</dbReference>
<gene>
    <name evidence="5" type="ORF">K6K13_08930</name>
</gene>
<reference evidence="5 6" key="1">
    <citation type="submission" date="2021-08" db="EMBL/GenBank/DDBJ databases">
        <title>Culture and genomic analysis of Symbiopectobacterium purcellii sp. nov. gen. nov., isolated from the leafhopper Empoasca decipiens.</title>
        <authorList>
            <person name="Nadal-Jimenez P."/>
            <person name="Siozios S."/>
            <person name="Halliday N."/>
            <person name="Camara M."/>
            <person name="Hurst G.D.D."/>
        </authorList>
    </citation>
    <scope>NUCLEOTIDE SEQUENCE [LARGE SCALE GENOMIC DNA]</scope>
    <source>
        <strain evidence="5 6">SyEd1</strain>
    </source>
</reference>
<dbReference type="Gene3D" id="3.90.79.10">
    <property type="entry name" value="Nucleoside Triphosphate Pyrophosphohydrolase"/>
    <property type="match status" value="1"/>
</dbReference>